<organism evidence="4 5">
    <name type="scientific">Clonostachys rhizophaga</name>
    <dbReference type="NCBI Taxonomy" id="160324"/>
    <lineage>
        <taxon>Eukaryota</taxon>
        <taxon>Fungi</taxon>
        <taxon>Dikarya</taxon>
        <taxon>Ascomycota</taxon>
        <taxon>Pezizomycotina</taxon>
        <taxon>Sordariomycetes</taxon>
        <taxon>Hypocreomycetidae</taxon>
        <taxon>Hypocreales</taxon>
        <taxon>Bionectriaceae</taxon>
        <taxon>Clonostachys</taxon>
    </lineage>
</organism>
<keyword evidence="3" id="KW-0732">Signal</keyword>
<dbReference type="InterPro" id="IPR051058">
    <property type="entry name" value="GDSL_Est/Lipase"/>
</dbReference>
<dbReference type="InterPro" id="IPR036514">
    <property type="entry name" value="SGNH_hydro_sf"/>
</dbReference>
<sequence length="325" mass="36217">MIITMQLSLVLLVTSVAIGNHAAAISPAASSYWGGFSALETLFVFGDSYSRTGFDPSSEDQPSSSNPLGNPAFPGRTSANDPNWVGHLTTTFNESGFLAYNFVASGATLDISIVNNNDYDVIQEIESFMTYYKVGETFDGNTSLFAVWIGINDIANSYLSDDLDVHENIFKSFRYRIASLYEAGARNFLFLTVPPLEHAPRITGSSASATRVPLMANATAHWNSEYKVFQKRINYLYPNATVFVYDTYPLFQKVINDPSQFEETAVYKDTTTYCKAYQSGTEEIDTKLDDCEFAANQYLWLNSFRPTSPMHKLLAKDVARFLKSD</sequence>
<dbReference type="Gene3D" id="3.40.50.1110">
    <property type="entry name" value="SGNH hydrolase"/>
    <property type="match status" value="1"/>
</dbReference>
<feature type="compositionally biased region" description="Polar residues" evidence="2">
    <location>
        <begin position="59"/>
        <end position="68"/>
    </location>
</feature>
<reference evidence="4" key="1">
    <citation type="submission" date="2021-10" db="EMBL/GenBank/DDBJ databases">
        <authorList>
            <person name="Piombo E."/>
        </authorList>
    </citation>
    <scope>NUCLEOTIDE SEQUENCE</scope>
</reference>
<protein>
    <recommendedName>
        <fullName evidence="6">Acetylesterase</fullName>
    </recommendedName>
</protein>
<accession>A0A9N9VVQ9</accession>
<feature type="region of interest" description="Disordered" evidence="2">
    <location>
        <begin position="54"/>
        <end position="73"/>
    </location>
</feature>
<gene>
    <name evidence="4" type="ORF">CRHIZ90672A_00017338</name>
</gene>
<dbReference type="PANTHER" id="PTHR45648:SF85">
    <property type="entry name" value="A, PUTATIVE (AFU_ORTHOLOGUE AFUA_2G10760)-RELATED"/>
    <property type="match status" value="1"/>
</dbReference>
<dbReference type="Proteomes" id="UP000696573">
    <property type="component" value="Unassembled WGS sequence"/>
</dbReference>
<feature type="chain" id="PRO_5040383980" description="Acetylesterase" evidence="3">
    <location>
        <begin position="20"/>
        <end position="325"/>
    </location>
</feature>
<evidence type="ECO:0000256" key="2">
    <source>
        <dbReference type="SAM" id="MobiDB-lite"/>
    </source>
</evidence>
<dbReference type="OrthoDB" id="1600564at2759"/>
<keyword evidence="1" id="KW-0378">Hydrolase</keyword>
<feature type="signal peptide" evidence="3">
    <location>
        <begin position="1"/>
        <end position="19"/>
    </location>
</feature>
<dbReference type="PANTHER" id="PTHR45648">
    <property type="entry name" value="GDSL LIPASE/ACYLHYDROLASE FAMILY PROTEIN (AFU_ORTHOLOGUE AFUA_4G14700)"/>
    <property type="match status" value="1"/>
</dbReference>
<dbReference type="CDD" id="cd01846">
    <property type="entry name" value="fatty_acyltransferase_like"/>
    <property type="match status" value="1"/>
</dbReference>
<dbReference type="EMBL" id="CABFNQ020000752">
    <property type="protein sequence ID" value="CAH0035140.1"/>
    <property type="molecule type" value="Genomic_DNA"/>
</dbReference>
<evidence type="ECO:0000313" key="5">
    <source>
        <dbReference type="Proteomes" id="UP000696573"/>
    </source>
</evidence>
<evidence type="ECO:0000256" key="3">
    <source>
        <dbReference type="SAM" id="SignalP"/>
    </source>
</evidence>
<evidence type="ECO:0000313" key="4">
    <source>
        <dbReference type="EMBL" id="CAH0035140.1"/>
    </source>
</evidence>
<proteinExistence type="predicted"/>
<dbReference type="InterPro" id="IPR001087">
    <property type="entry name" value="GDSL"/>
</dbReference>
<evidence type="ECO:0008006" key="6">
    <source>
        <dbReference type="Google" id="ProtNLM"/>
    </source>
</evidence>
<keyword evidence="5" id="KW-1185">Reference proteome</keyword>
<dbReference type="GO" id="GO:0016788">
    <property type="term" value="F:hydrolase activity, acting on ester bonds"/>
    <property type="evidence" value="ECO:0007669"/>
    <property type="project" value="InterPro"/>
</dbReference>
<comment type="caution">
    <text evidence="4">The sequence shown here is derived from an EMBL/GenBank/DDBJ whole genome shotgun (WGS) entry which is preliminary data.</text>
</comment>
<dbReference type="AlphaFoldDB" id="A0A9N9VVQ9"/>
<evidence type="ECO:0000256" key="1">
    <source>
        <dbReference type="ARBA" id="ARBA00022801"/>
    </source>
</evidence>
<dbReference type="Pfam" id="PF00657">
    <property type="entry name" value="Lipase_GDSL"/>
    <property type="match status" value="1"/>
</dbReference>
<name>A0A9N9VVQ9_9HYPO</name>
<dbReference type="SUPFAM" id="SSF52266">
    <property type="entry name" value="SGNH hydrolase"/>
    <property type="match status" value="1"/>
</dbReference>